<dbReference type="EMBL" id="JAFBED010000002">
    <property type="protein sequence ID" value="MBM7619481.1"/>
    <property type="molecule type" value="Genomic_DNA"/>
</dbReference>
<gene>
    <name evidence="1" type="ORF">JOC95_001330</name>
</gene>
<accession>A0ABS2NXT4</accession>
<evidence type="ECO:0000313" key="1">
    <source>
        <dbReference type="EMBL" id="MBM7619481.1"/>
    </source>
</evidence>
<protein>
    <submittedName>
        <fullName evidence="1">Uncharacterized protein</fullName>
    </submittedName>
</protein>
<sequence>MKISKALDSSYQRLANENLLDVECVERMKAAREEYMKAMLHASYVDESMVHITKG</sequence>
<organism evidence="1 2">
    <name type="scientific">Sutcliffiella tianshenii</name>
    <dbReference type="NCBI Taxonomy" id="1463404"/>
    <lineage>
        <taxon>Bacteria</taxon>
        <taxon>Bacillati</taxon>
        <taxon>Bacillota</taxon>
        <taxon>Bacilli</taxon>
        <taxon>Bacillales</taxon>
        <taxon>Bacillaceae</taxon>
        <taxon>Sutcliffiella</taxon>
    </lineage>
</organism>
<name>A0ABS2NXT4_9BACI</name>
<comment type="caution">
    <text evidence="1">The sequence shown here is derived from an EMBL/GenBank/DDBJ whole genome shotgun (WGS) entry which is preliminary data.</text>
</comment>
<dbReference type="Proteomes" id="UP000737402">
    <property type="component" value="Unassembled WGS sequence"/>
</dbReference>
<proteinExistence type="predicted"/>
<evidence type="ECO:0000313" key="2">
    <source>
        <dbReference type="Proteomes" id="UP000737402"/>
    </source>
</evidence>
<reference evidence="1 2" key="1">
    <citation type="submission" date="2021-01" db="EMBL/GenBank/DDBJ databases">
        <title>Genomic Encyclopedia of Type Strains, Phase IV (KMG-IV): sequencing the most valuable type-strain genomes for metagenomic binning, comparative biology and taxonomic classification.</title>
        <authorList>
            <person name="Goeker M."/>
        </authorList>
    </citation>
    <scope>NUCLEOTIDE SEQUENCE [LARGE SCALE GENOMIC DNA]</scope>
    <source>
        <strain evidence="1 2">DSM 25879</strain>
    </source>
</reference>
<keyword evidence="2" id="KW-1185">Reference proteome</keyword>